<comment type="caution">
    <text evidence="1">The sequence shown here is derived from an EMBL/GenBank/DDBJ whole genome shotgun (WGS) entry which is preliminary data.</text>
</comment>
<accession>A0A392T178</accession>
<dbReference type="Proteomes" id="UP000265520">
    <property type="component" value="Unassembled WGS sequence"/>
</dbReference>
<name>A0A392T178_9FABA</name>
<proteinExistence type="predicted"/>
<organism evidence="1 2">
    <name type="scientific">Trifolium medium</name>
    <dbReference type="NCBI Taxonomy" id="97028"/>
    <lineage>
        <taxon>Eukaryota</taxon>
        <taxon>Viridiplantae</taxon>
        <taxon>Streptophyta</taxon>
        <taxon>Embryophyta</taxon>
        <taxon>Tracheophyta</taxon>
        <taxon>Spermatophyta</taxon>
        <taxon>Magnoliopsida</taxon>
        <taxon>eudicotyledons</taxon>
        <taxon>Gunneridae</taxon>
        <taxon>Pentapetalae</taxon>
        <taxon>rosids</taxon>
        <taxon>fabids</taxon>
        <taxon>Fabales</taxon>
        <taxon>Fabaceae</taxon>
        <taxon>Papilionoideae</taxon>
        <taxon>50 kb inversion clade</taxon>
        <taxon>NPAAA clade</taxon>
        <taxon>Hologalegina</taxon>
        <taxon>IRL clade</taxon>
        <taxon>Trifolieae</taxon>
        <taxon>Trifolium</taxon>
    </lineage>
</organism>
<dbReference type="AlphaFoldDB" id="A0A392T178"/>
<sequence length="26" mass="2913">MACSFAVLPACEFVKKEKGMTRVIPR</sequence>
<evidence type="ECO:0000313" key="2">
    <source>
        <dbReference type="Proteomes" id="UP000265520"/>
    </source>
</evidence>
<keyword evidence="2" id="KW-1185">Reference proteome</keyword>
<feature type="non-terminal residue" evidence="1">
    <location>
        <position position="26"/>
    </location>
</feature>
<protein>
    <submittedName>
        <fullName evidence="1">Uncharacterized protein</fullName>
    </submittedName>
</protein>
<dbReference type="EMBL" id="LXQA010480685">
    <property type="protein sequence ID" value="MCI54522.1"/>
    <property type="molecule type" value="Genomic_DNA"/>
</dbReference>
<reference evidence="1 2" key="1">
    <citation type="journal article" date="2018" name="Front. Plant Sci.">
        <title>Red Clover (Trifolium pratense) and Zigzag Clover (T. medium) - A Picture of Genomic Similarities and Differences.</title>
        <authorList>
            <person name="Dluhosova J."/>
            <person name="Istvanek J."/>
            <person name="Nedelnik J."/>
            <person name="Repkova J."/>
        </authorList>
    </citation>
    <scope>NUCLEOTIDE SEQUENCE [LARGE SCALE GENOMIC DNA]</scope>
    <source>
        <strain evidence="2">cv. 10/8</strain>
        <tissue evidence="1">Leaf</tissue>
    </source>
</reference>
<evidence type="ECO:0000313" key="1">
    <source>
        <dbReference type="EMBL" id="MCI54522.1"/>
    </source>
</evidence>